<name>A0A7E4V6E4_PANRE</name>
<dbReference type="AlphaFoldDB" id="A0A7E4V6E4"/>
<reference evidence="2" key="2">
    <citation type="submission" date="2020-10" db="UniProtKB">
        <authorList>
            <consortium name="WormBaseParasite"/>
        </authorList>
    </citation>
    <scope>IDENTIFICATION</scope>
</reference>
<dbReference type="WBParaSite" id="Pan_g16548.t1">
    <property type="protein sequence ID" value="Pan_g16548.t1"/>
    <property type="gene ID" value="Pan_g16548"/>
</dbReference>
<dbReference type="Proteomes" id="UP000492821">
    <property type="component" value="Unassembled WGS sequence"/>
</dbReference>
<sequence length="561" mass="64212">MISPRKYAVPRRSAAYYANENGERRRSMRQAAAGGVNIAEIEAARKKKEEYDADLLKRVKKNKVKVAKWNPLAVQPCEDKDREELLFDPEQTRHIDHEEVQKFLIAAHNKLGSDTHDNMVHLVKHKCDFKEALETIDAVDSVPNKAIRDPNGIGIWSKKELQILTTLWNLMRKKKTELKTGNYEVPEDEKEETSLLEDLHQMKKMLPQKTTANINNAIYWLKVHRCTPQKKDLVPHQFCEKKVHRAVTELNIRSADCANCREKLWMKPLEEYPEDFGLCSLCILYHITFKRFRPNAAVTPEVFPFEQLERCICEKAKGIKKTLAVKETDVELPKPNKRKSCNSSVSHSKVKKMLTVMETNMKQKATITTEVFNIKPLAPIQYDFALKNKEYVETLRKCLNKDILTIDGANIGRLFQGLVDMSMSSAVVDLATSANTDDTYVFVCRKGVERLSSFPRFDFGVPSAAGSDENADPSEAYKFEVLQICWDMHAYSKNNLSFAALQWWTKREKIDLKEAWRKDFEAGKAGGPEPDCMLYGTITANGRIMPGTDATFAKYFDRITA</sequence>
<reference evidence="1" key="1">
    <citation type="journal article" date="2013" name="Genetics">
        <title>The draft genome and transcriptome of Panagrellus redivivus are shaped by the harsh demands of a free-living lifestyle.</title>
        <authorList>
            <person name="Srinivasan J."/>
            <person name="Dillman A.R."/>
            <person name="Macchietto M.G."/>
            <person name="Heikkinen L."/>
            <person name="Lakso M."/>
            <person name="Fracchia K.M."/>
            <person name="Antoshechkin I."/>
            <person name="Mortazavi A."/>
            <person name="Wong G."/>
            <person name="Sternberg P.W."/>
        </authorList>
    </citation>
    <scope>NUCLEOTIDE SEQUENCE [LARGE SCALE GENOMIC DNA]</scope>
    <source>
        <strain evidence="1">MT8872</strain>
    </source>
</reference>
<proteinExistence type="predicted"/>
<keyword evidence="1" id="KW-1185">Reference proteome</keyword>
<accession>A0A7E4V6E4</accession>
<organism evidence="1 2">
    <name type="scientific">Panagrellus redivivus</name>
    <name type="common">Microworm</name>
    <dbReference type="NCBI Taxonomy" id="6233"/>
    <lineage>
        <taxon>Eukaryota</taxon>
        <taxon>Metazoa</taxon>
        <taxon>Ecdysozoa</taxon>
        <taxon>Nematoda</taxon>
        <taxon>Chromadorea</taxon>
        <taxon>Rhabditida</taxon>
        <taxon>Tylenchina</taxon>
        <taxon>Panagrolaimomorpha</taxon>
        <taxon>Panagrolaimoidea</taxon>
        <taxon>Panagrolaimidae</taxon>
        <taxon>Panagrellus</taxon>
    </lineage>
</organism>
<evidence type="ECO:0000313" key="2">
    <source>
        <dbReference type="WBParaSite" id="Pan_g16548.t1"/>
    </source>
</evidence>
<protein>
    <submittedName>
        <fullName evidence="2">ELM2 domain-containing protein</fullName>
    </submittedName>
</protein>
<evidence type="ECO:0000313" key="1">
    <source>
        <dbReference type="Proteomes" id="UP000492821"/>
    </source>
</evidence>